<evidence type="ECO:0000256" key="3">
    <source>
        <dbReference type="ARBA" id="ARBA00022970"/>
    </source>
</evidence>
<dbReference type="Gene3D" id="3.40.50.300">
    <property type="entry name" value="P-loop containing nucleotide triphosphate hydrolases"/>
    <property type="match status" value="1"/>
</dbReference>
<dbReference type="InterPro" id="IPR027417">
    <property type="entry name" value="P-loop_NTPase"/>
</dbReference>
<evidence type="ECO:0000313" key="6">
    <source>
        <dbReference type="Proteomes" id="UP000004756"/>
    </source>
</evidence>
<feature type="domain" description="ABC transporter" evidence="4">
    <location>
        <begin position="13"/>
        <end position="52"/>
    </location>
</feature>
<evidence type="ECO:0000259" key="4">
    <source>
        <dbReference type="Pfam" id="PF00005"/>
    </source>
</evidence>
<keyword evidence="3" id="KW-0029">Amino-acid transport</keyword>
<dbReference type="Pfam" id="PF00005">
    <property type="entry name" value="ABC_tran"/>
    <property type="match status" value="1"/>
</dbReference>
<keyword evidence="2" id="KW-0813">Transport</keyword>
<reference evidence="5 6" key="1">
    <citation type="submission" date="2009-01" db="EMBL/GenBank/DDBJ databases">
        <authorList>
            <person name="Fulton L."/>
            <person name="Clifton S."/>
            <person name="Fulton B."/>
            <person name="Xu J."/>
            <person name="Minx P."/>
            <person name="Pepin K.H."/>
            <person name="Johnson M."/>
            <person name="Bhonagiri V."/>
            <person name="Nash W.E."/>
            <person name="Mardis E.R."/>
            <person name="Wilson R.K."/>
        </authorList>
    </citation>
    <scope>NUCLEOTIDE SEQUENCE [LARGE SCALE GENOMIC DNA]</scope>
    <source>
        <strain evidence="5 6">DSM 15981</strain>
    </source>
</reference>
<keyword evidence="5" id="KW-0067">ATP-binding</keyword>
<protein>
    <submittedName>
        <fullName evidence="5">ABC transporter, ATP-binding protein</fullName>
    </submittedName>
</protein>
<dbReference type="GO" id="GO:0015658">
    <property type="term" value="F:branched-chain amino acid transmembrane transporter activity"/>
    <property type="evidence" value="ECO:0007669"/>
    <property type="project" value="TreeGrafter"/>
</dbReference>
<name>C0DC10_9FIRM</name>
<dbReference type="InterPro" id="IPR052156">
    <property type="entry name" value="BCAA_Transport_ATP-bd_LivF"/>
</dbReference>
<dbReference type="Proteomes" id="UP000004756">
    <property type="component" value="Unassembled WGS sequence"/>
</dbReference>
<keyword evidence="5" id="KW-0547">Nucleotide-binding</keyword>
<dbReference type="AlphaFoldDB" id="C0DC10"/>
<dbReference type="GO" id="GO:0005524">
    <property type="term" value="F:ATP binding"/>
    <property type="evidence" value="ECO:0007669"/>
    <property type="project" value="UniProtKB-KW"/>
</dbReference>
<evidence type="ECO:0000256" key="1">
    <source>
        <dbReference type="ARBA" id="ARBA00005417"/>
    </source>
</evidence>
<reference evidence="5 6" key="2">
    <citation type="submission" date="2009-02" db="EMBL/GenBank/DDBJ databases">
        <title>Draft genome sequence of Clostridium asparagiforme (DSM 15981).</title>
        <authorList>
            <person name="Sudarsanam P."/>
            <person name="Ley R."/>
            <person name="Guruge J."/>
            <person name="Turnbaugh P.J."/>
            <person name="Mahowald M."/>
            <person name="Liep D."/>
            <person name="Gordon J."/>
        </authorList>
    </citation>
    <scope>NUCLEOTIDE SEQUENCE [LARGE SCALE GENOMIC DNA]</scope>
    <source>
        <strain evidence="5 6">DSM 15981</strain>
    </source>
</reference>
<evidence type="ECO:0000256" key="2">
    <source>
        <dbReference type="ARBA" id="ARBA00022448"/>
    </source>
</evidence>
<sequence>RNGRKRYMRLFPVLKDRKKQHGGTLSGGEQQMLALGRAMMSGPKLIMLDEPSMGLAPIVVKQVFKFIKRINESGITVLLIEQNARQAMGLSDYTYVLENGKVKLEGDSQVLMKDEGVQKAYLGVQ</sequence>
<comment type="caution">
    <text evidence="5">The sequence shown here is derived from an EMBL/GenBank/DDBJ whole genome shotgun (WGS) entry which is preliminary data.</text>
</comment>
<dbReference type="PANTHER" id="PTHR43820">
    <property type="entry name" value="HIGH-AFFINITY BRANCHED-CHAIN AMINO ACID TRANSPORT ATP-BINDING PROTEIN LIVF"/>
    <property type="match status" value="1"/>
</dbReference>
<dbReference type="GO" id="GO:0016887">
    <property type="term" value="F:ATP hydrolysis activity"/>
    <property type="evidence" value="ECO:0007669"/>
    <property type="project" value="InterPro"/>
</dbReference>
<dbReference type="RefSeq" id="WP_007720109.1">
    <property type="nucleotide sequence ID" value="NZ_GG657634.1"/>
</dbReference>
<accession>C0DC10</accession>
<keyword evidence="6" id="KW-1185">Reference proteome</keyword>
<feature type="non-terminal residue" evidence="5">
    <location>
        <position position="1"/>
    </location>
</feature>
<proteinExistence type="inferred from homology"/>
<gene>
    <name evidence="5" type="ORF">CLOSTASPAR_06817</name>
</gene>
<dbReference type="SUPFAM" id="SSF52540">
    <property type="entry name" value="P-loop containing nucleoside triphosphate hydrolases"/>
    <property type="match status" value="1"/>
</dbReference>
<dbReference type="HOGENOM" id="CLU_000604_1_2_9"/>
<dbReference type="GO" id="GO:0015807">
    <property type="term" value="P:L-amino acid transport"/>
    <property type="evidence" value="ECO:0007669"/>
    <property type="project" value="TreeGrafter"/>
</dbReference>
<dbReference type="EMBL" id="ACCJ01000597">
    <property type="protein sequence ID" value="EEG51132.1"/>
    <property type="molecule type" value="Genomic_DNA"/>
</dbReference>
<dbReference type="PANTHER" id="PTHR43820:SF4">
    <property type="entry name" value="HIGH-AFFINITY BRANCHED-CHAIN AMINO ACID TRANSPORT ATP-BINDING PROTEIN LIVF"/>
    <property type="match status" value="1"/>
</dbReference>
<comment type="similarity">
    <text evidence="1">Belongs to the ABC transporter superfamily.</text>
</comment>
<dbReference type="InterPro" id="IPR003439">
    <property type="entry name" value="ABC_transporter-like_ATP-bd"/>
</dbReference>
<evidence type="ECO:0000313" key="5">
    <source>
        <dbReference type="EMBL" id="EEG51132.1"/>
    </source>
</evidence>
<organism evidence="5 6">
    <name type="scientific">[Clostridium] asparagiforme DSM 15981</name>
    <dbReference type="NCBI Taxonomy" id="518636"/>
    <lineage>
        <taxon>Bacteria</taxon>
        <taxon>Bacillati</taxon>
        <taxon>Bacillota</taxon>
        <taxon>Clostridia</taxon>
        <taxon>Lachnospirales</taxon>
        <taxon>Lachnospiraceae</taxon>
        <taxon>Enterocloster</taxon>
    </lineage>
</organism>